<feature type="region of interest" description="Disordered" evidence="1">
    <location>
        <begin position="176"/>
        <end position="344"/>
    </location>
</feature>
<organism evidence="3 4">
    <name type="scientific">Actinoplanes subglobosus</name>
    <dbReference type="NCBI Taxonomy" id="1547892"/>
    <lineage>
        <taxon>Bacteria</taxon>
        <taxon>Bacillati</taxon>
        <taxon>Actinomycetota</taxon>
        <taxon>Actinomycetes</taxon>
        <taxon>Micromonosporales</taxon>
        <taxon>Micromonosporaceae</taxon>
        <taxon>Actinoplanes</taxon>
    </lineage>
</organism>
<feature type="transmembrane region" description="Helical" evidence="2">
    <location>
        <begin position="74"/>
        <end position="92"/>
    </location>
</feature>
<dbReference type="RefSeq" id="WP_378070303.1">
    <property type="nucleotide sequence ID" value="NZ_JBHSBL010000020.1"/>
</dbReference>
<proteinExistence type="predicted"/>
<reference evidence="4" key="1">
    <citation type="journal article" date="2019" name="Int. J. Syst. Evol. Microbiol.">
        <title>The Global Catalogue of Microorganisms (GCM) 10K type strain sequencing project: providing services to taxonomists for standard genome sequencing and annotation.</title>
        <authorList>
            <consortium name="The Broad Institute Genomics Platform"/>
            <consortium name="The Broad Institute Genome Sequencing Center for Infectious Disease"/>
            <person name="Wu L."/>
            <person name="Ma J."/>
        </authorList>
    </citation>
    <scope>NUCLEOTIDE SEQUENCE [LARGE SCALE GENOMIC DNA]</scope>
    <source>
        <strain evidence="4">TBRC 5832</strain>
    </source>
</reference>
<keyword evidence="2" id="KW-1133">Transmembrane helix</keyword>
<evidence type="ECO:0000256" key="1">
    <source>
        <dbReference type="SAM" id="MobiDB-lite"/>
    </source>
</evidence>
<comment type="caution">
    <text evidence="3">The sequence shown here is derived from an EMBL/GenBank/DDBJ whole genome shotgun (WGS) entry which is preliminary data.</text>
</comment>
<feature type="compositionally biased region" description="Basic and acidic residues" evidence="1">
    <location>
        <begin position="284"/>
        <end position="304"/>
    </location>
</feature>
<feature type="transmembrane region" description="Helical" evidence="2">
    <location>
        <begin position="40"/>
        <end position="62"/>
    </location>
</feature>
<name>A0ABV8J0C7_9ACTN</name>
<protein>
    <submittedName>
        <fullName evidence="3">Uncharacterized protein</fullName>
    </submittedName>
</protein>
<accession>A0ABV8J0C7</accession>
<evidence type="ECO:0000313" key="4">
    <source>
        <dbReference type="Proteomes" id="UP001595867"/>
    </source>
</evidence>
<gene>
    <name evidence="3" type="ORF">ACFO0C_31240</name>
</gene>
<feature type="transmembrane region" description="Helical" evidence="2">
    <location>
        <begin position="112"/>
        <end position="132"/>
    </location>
</feature>
<keyword evidence="4" id="KW-1185">Reference proteome</keyword>
<sequence>MSSTSATVRHAALDAPLLLLAYGLLRLVDGLDDTHDPGLLWTFAHLALFASMALFAVLATAVRKLVPPGARTPAAVAASATVAGVVCFLWTVTGALSPGFGGATPLPGPLRIAGPLFFSLGLLTLLGLLVAARRAPAWSPLLFGAGVAAMIIDAGAVAPAALILLAALAPLARPADGDPARAASRPARADARLPHAIGGPTQAVGGPARAASRPARADARLPQAISGPTQAVGGPARAASSPTQAVISANGVGSGTSHARDRLSHLGSGLVPAGSPVRAGSDPLRTDGHPLRTDGHPLRTDGHPLRTPKAFGEGPRSLVGGAVGDTAPAGHLRPVTSLRPGRLH</sequence>
<evidence type="ECO:0000256" key="2">
    <source>
        <dbReference type="SAM" id="Phobius"/>
    </source>
</evidence>
<feature type="transmembrane region" description="Helical" evidence="2">
    <location>
        <begin position="141"/>
        <end position="169"/>
    </location>
</feature>
<dbReference type="EMBL" id="JBHSBL010000020">
    <property type="protein sequence ID" value="MFC4069421.1"/>
    <property type="molecule type" value="Genomic_DNA"/>
</dbReference>
<dbReference type="Proteomes" id="UP001595867">
    <property type="component" value="Unassembled WGS sequence"/>
</dbReference>
<keyword evidence="2" id="KW-0472">Membrane</keyword>
<evidence type="ECO:0000313" key="3">
    <source>
        <dbReference type="EMBL" id="MFC4069421.1"/>
    </source>
</evidence>
<keyword evidence="2" id="KW-0812">Transmembrane</keyword>